<organism evidence="1 2">
    <name type="scientific">Chryseobacterium metallicongregator</name>
    <dbReference type="NCBI Taxonomy" id="3073042"/>
    <lineage>
        <taxon>Bacteria</taxon>
        <taxon>Pseudomonadati</taxon>
        <taxon>Bacteroidota</taxon>
        <taxon>Flavobacteriia</taxon>
        <taxon>Flavobacteriales</taxon>
        <taxon>Weeksellaceae</taxon>
        <taxon>Chryseobacterium group</taxon>
        <taxon>Chryseobacterium</taxon>
    </lineage>
</organism>
<name>A0ABU1E8U7_9FLAO</name>
<dbReference type="EMBL" id="JAVIXS010000020">
    <property type="protein sequence ID" value="MDR4954245.1"/>
    <property type="molecule type" value="Genomic_DNA"/>
</dbReference>
<sequence>MNNIEKLLNSLMEQAELFLKENGVFAPFGTYIRANGDLTYIGAYSETTDSNEMYDLLIKDLKDEDIRATAIAWNGTVDGKDVIVKEVFLSLDGNYQSIHPYIIENGIVVFGDEIKPRINH</sequence>
<evidence type="ECO:0000313" key="2">
    <source>
        <dbReference type="Proteomes" id="UP001260959"/>
    </source>
</evidence>
<dbReference type="RefSeq" id="WP_309522966.1">
    <property type="nucleotide sequence ID" value="NZ_JAVIXS010000020.1"/>
</dbReference>
<evidence type="ECO:0000313" key="1">
    <source>
        <dbReference type="EMBL" id="MDR4954245.1"/>
    </source>
</evidence>
<accession>A0ABU1E8U7</accession>
<gene>
    <name evidence="1" type="ORF">REB14_18855</name>
</gene>
<proteinExistence type="predicted"/>
<reference evidence="1 2" key="1">
    <citation type="submission" date="2023-08" db="EMBL/GenBank/DDBJ databases">
        <authorList>
            <person name="Maltman C."/>
        </authorList>
    </citation>
    <scope>NUCLEOTIDE SEQUENCE [LARGE SCALE GENOMIC DNA]</scope>
    <source>
        <strain evidence="1 2">ES2</strain>
    </source>
</reference>
<comment type="caution">
    <text evidence="1">The sequence shown here is derived from an EMBL/GenBank/DDBJ whole genome shotgun (WGS) entry which is preliminary data.</text>
</comment>
<evidence type="ECO:0008006" key="3">
    <source>
        <dbReference type="Google" id="ProtNLM"/>
    </source>
</evidence>
<dbReference type="Proteomes" id="UP001260959">
    <property type="component" value="Unassembled WGS sequence"/>
</dbReference>
<protein>
    <recommendedName>
        <fullName evidence="3">Nuclear transport factor 2 family protein</fullName>
    </recommendedName>
</protein>
<keyword evidence="2" id="KW-1185">Reference proteome</keyword>